<protein>
    <submittedName>
        <fullName evidence="1">Uncharacterized protein</fullName>
    </submittedName>
</protein>
<organism evidence="1 2">
    <name type="scientific">Roseicella aerolata</name>
    <dbReference type="NCBI Taxonomy" id="2883479"/>
    <lineage>
        <taxon>Bacteria</taxon>
        <taxon>Pseudomonadati</taxon>
        <taxon>Pseudomonadota</taxon>
        <taxon>Alphaproteobacteria</taxon>
        <taxon>Acetobacterales</taxon>
        <taxon>Roseomonadaceae</taxon>
        <taxon>Roseicella</taxon>
    </lineage>
</organism>
<sequence>MSAAPVLACLLREALPEAAVLDLGQPAWPVLPWWPGARCGLADAAALAPAEAALLRRFHQGPAGLPVLGLAGTADDDVPVVTDRPMLLVLDRLPPPALTPWLEAGAMILRRGRTEGMPPLPGPERGRIMLLGGSAARIERWDLLVPPEAVAPLFDRLHAAAHHLAASLGGSAGWQVGGRVASPSLASLGMLVMGPERVPPLAVPADALLHDLPEPASGAALPLGAARRVRLLLGGLPARPAWLRLRLRGADPARPPALFLDGGWLDQAQCRMEGETCVLEAPVRPRPDQTSIVGLALPEGAPPGLILLGLEVGP</sequence>
<dbReference type="Proteomes" id="UP001139311">
    <property type="component" value="Unassembled WGS sequence"/>
</dbReference>
<dbReference type="AlphaFoldDB" id="A0A9X1IIE9"/>
<proteinExistence type="predicted"/>
<comment type="caution">
    <text evidence="1">The sequence shown here is derived from an EMBL/GenBank/DDBJ whole genome shotgun (WGS) entry which is preliminary data.</text>
</comment>
<evidence type="ECO:0000313" key="1">
    <source>
        <dbReference type="EMBL" id="MCB4823655.1"/>
    </source>
</evidence>
<evidence type="ECO:0000313" key="2">
    <source>
        <dbReference type="Proteomes" id="UP001139311"/>
    </source>
</evidence>
<reference evidence="1" key="1">
    <citation type="submission" date="2021-10" db="EMBL/GenBank/DDBJ databases">
        <title>Roseicella aerolatum sp. nov., isolated from aerosols of e-waste dismantling site.</title>
        <authorList>
            <person name="Qin T."/>
        </authorList>
    </citation>
    <scope>NUCLEOTIDE SEQUENCE</scope>
    <source>
        <strain evidence="1">GB24</strain>
    </source>
</reference>
<accession>A0A9X1IIE9</accession>
<keyword evidence="2" id="KW-1185">Reference proteome</keyword>
<name>A0A9X1IIE9_9PROT</name>
<dbReference type="EMBL" id="JAJAQI010000029">
    <property type="protein sequence ID" value="MCB4823655.1"/>
    <property type="molecule type" value="Genomic_DNA"/>
</dbReference>
<dbReference type="RefSeq" id="WP_226610633.1">
    <property type="nucleotide sequence ID" value="NZ_JAJAQI010000029.1"/>
</dbReference>
<gene>
    <name evidence="1" type="ORF">LHA35_18145</name>
</gene>